<comment type="caution">
    <text evidence="1">The sequence shown here is derived from an EMBL/GenBank/DDBJ whole genome shotgun (WGS) entry which is preliminary data.</text>
</comment>
<dbReference type="AlphaFoldDB" id="A0A5B7EER4"/>
<sequence>MGAGGPPEYAMDTGVGETYDITSINKALDDLGK</sequence>
<keyword evidence="2" id="KW-1185">Reference proteome</keyword>
<dbReference type="Proteomes" id="UP000324222">
    <property type="component" value="Unassembled WGS sequence"/>
</dbReference>
<name>A0A5B7EER4_PORTR</name>
<protein>
    <submittedName>
        <fullName evidence="1">Uncharacterized protein</fullName>
    </submittedName>
</protein>
<proteinExistence type="predicted"/>
<dbReference type="EMBL" id="VSRR010002511">
    <property type="protein sequence ID" value="MPC31827.1"/>
    <property type="molecule type" value="Genomic_DNA"/>
</dbReference>
<accession>A0A5B7EER4</accession>
<gene>
    <name evidence="1" type="ORF">E2C01_025127</name>
</gene>
<evidence type="ECO:0000313" key="2">
    <source>
        <dbReference type="Proteomes" id="UP000324222"/>
    </source>
</evidence>
<organism evidence="1 2">
    <name type="scientific">Portunus trituberculatus</name>
    <name type="common">Swimming crab</name>
    <name type="synonym">Neptunus trituberculatus</name>
    <dbReference type="NCBI Taxonomy" id="210409"/>
    <lineage>
        <taxon>Eukaryota</taxon>
        <taxon>Metazoa</taxon>
        <taxon>Ecdysozoa</taxon>
        <taxon>Arthropoda</taxon>
        <taxon>Crustacea</taxon>
        <taxon>Multicrustacea</taxon>
        <taxon>Malacostraca</taxon>
        <taxon>Eumalacostraca</taxon>
        <taxon>Eucarida</taxon>
        <taxon>Decapoda</taxon>
        <taxon>Pleocyemata</taxon>
        <taxon>Brachyura</taxon>
        <taxon>Eubrachyura</taxon>
        <taxon>Portunoidea</taxon>
        <taxon>Portunidae</taxon>
        <taxon>Portuninae</taxon>
        <taxon>Portunus</taxon>
    </lineage>
</organism>
<reference evidence="1 2" key="1">
    <citation type="submission" date="2019-05" db="EMBL/GenBank/DDBJ databases">
        <title>Another draft genome of Portunus trituberculatus and its Hox gene families provides insights of decapod evolution.</title>
        <authorList>
            <person name="Jeong J.-H."/>
            <person name="Song I."/>
            <person name="Kim S."/>
            <person name="Choi T."/>
            <person name="Kim D."/>
            <person name="Ryu S."/>
            <person name="Kim W."/>
        </authorList>
    </citation>
    <scope>NUCLEOTIDE SEQUENCE [LARGE SCALE GENOMIC DNA]</scope>
    <source>
        <tissue evidence="1">Muscle</tissue>
    </source>
</reference>
<evidence type="ECO:0000313" key="1">
    <source>
        <dbReference type="EMBL" id="MPC31827.1"/>
    </source>
</evidence>